<comment type="caution">
    <text evidence="4">The sequence shown here is derived from an EMBL/GenBank/DDBJ whole genome shotgun (WGS) entry which is preliminary data.</text>
</comment>
<feature type="transmembrane region" description="Helical" evidence="2">
    <location>
        <begin position="147"/>
        <end position="164"/>
    </location>
</feature>
<feature type="transmembrane region" description="Helical" evidence="2">
    <location>
        <begin position="231"/>
        <end position="250"/>
    </location>
</feature>
<proteinExistence type="predicted"/>
<feature type="transmembrane region" description="Helical" evidence="2">
    <location>
        <begin position="65"/>
        <end position="85"/>
    </location>
</feature>
<keyword evidence="2" id="KW-0812">Transmembrane</keyword>
<reference evidence="4 5" key="1">
    <citation type="submission" date="2020-03" db="EMBL/GenBank/DDBJ databases">
        <title>Genomic Encyclopedia of Type Strains, Phase IV (KMG-IV): sequencing the most valuable type-strain genomes for metagenomic binning, comparative biology and taxonomic classification.</title>
        <authorList>
            <person name="Goeker M."/>
        </authorList>
    </citation>
    <scope>NUCLEOTIDE SEQUENCE [LARGE SCALE GENOMIC DNA]</scope>
    <source>
        <strain evidence="4 5">DSM 103870</strain>
    </source>
</reference>
<feature type="domain" description="EamA" evidence="3">
    <location>
        <begin position="174"/>
        <end position="299"/>
    </location>
</feature>
<feature type="domain" description="EamA" evidence="3">
    <location>
        <begin position="32"/>
        <end position="164"/>
    </location>
</feature>
<dbReference type="SUPFAM" id="SSF103481">
    <property type="entry name" value="Multidrug resistance efflux transporter EmrE"/>
    <property type="match status" value="2"/>
</dbReference>
<feature type="region of interest" description="Disordered" evidence="1">
    <location>
        <begin position="1"/>
        <end position="23"/>
    </location>
</feature>
<dbReference type="InterPro" id="IPR000620">
    <property type="entry name" value="EamA_dom"/>
</dbReference>
<evidence type="ECO:0000313" key="5">
    <source>
        <dbReference type="Proteomes" id="UP001429580"/>
    </source>
</evidence>
<dbReference type="Pfam" id="PF00892">
    <property type="entry name" value="EamA"/>
    <property type="match status" value="2"/>
</dbReference>
<accession>A0ABX0V1W8</accession>
<organism evidence="4 5">
    <name type="scientific">Pseudochelatococcus lubricantis</name>
    <dbReference type="NCBI Taxonomy" id="1538102"/>
    <lineage>
        <taxon>Bacteria</taxon>
        <taxon>Pseudomonadati</taxon>
        <taxon>Pseudomonadota</taxon>
        <taxon>Alphaproteobacteria</taxon>
        <taxon>Hyphomicrobiales</taxon>
        <taxon>Chelatococcaceae</taxon>
        <taxon>Pseudochelatococcus</taxon>
    </lineage>
</organism>
<feature type="transmembrane region" description="Helical" evidence="2">
    <location>
        <begin position="207"/>
        <end position="225"/>
    </location>
</feature>
<dbReference type="RefSeq" id="WP_166949239.1">
    <property type="nucleotide sequence ID" value="NZ_JAASQI010000002.1"/>
</dbReference>
<dbReference type="InterPro" id="IPR037185">
    <property type="entry name" value="EmrE-like"/>
</dbReference>
<dbReference type="PANTHER" id="PTHR22911">
    <property type="entry name" value="ACYL-MALONYL CONDENSING ENZYME-RELATED"/>
    <property type="match status" value="1"/>
</dbReference>
<feature type="transmembrane region" description="Helical" evidence="2">
    <location>
        <begin position="287"/>
        <end position="305"/>
    </location>
</feature>
<feature type="transmembrane region" description="Helical" evidence="2">
    <location>
        <begin position="262"/>
        <end position="281"/>
    </location>
</feature>
<dbReference type="Proteomes" id="UP001429580">
    <property type="component" value="Unassembled WGS sequence"/>
</dbReference>
<feature type="transmembrane region" description="Helical" evidence="2">
    <location>
        <begin position="97"/>
        <end position="114"/>
    </location>
</feature>
<feature type="transmembrane region" description="Helical" evidence="2">
    <location>
        <begin position="120"/>
        <end position="140"/>
    </location>
</feature>
<sequence length="329" mass="35894">MTEPLTRPATKFPRSRPAAPEAPAMADRRGVGILLVVAGAMTMSMIDGSAKWLVGEGLPQGQIVFIRFLLPCAVLALVFLPSQGLSVMRTRSLKLEVLRSLCMVGTTATNFMALKYLPLTITGSIMFSSPLILCLLSGVALGERVDWQRWLAVLTGFAAILIIIRPDPASLHPAMLYSLAMAVLMAFYAILTRKLAGVDSSLTQQCYISFTGFAFALPFAFQGWTWPHTPAGWFACVLIGLAGLVGHTFYSIAHRFAPATTLAPFTYAQLVFMALGSWLVFAQAPDIYFFIGLPILIGSGIYIWFRELSLATRRKRAAPEPVLRQEAAE</sequence>
<keyword evidence="5" id="KW-1185">Reference proteome</keyword>
<feature type="transmembrane region" description="Helical" evidence="2">
    <location>
        <begin position="176"/>
        <end position="195"/>
    </location>
</feature>
<evidence type="ECO:0000256" key="1">
    <source>
        <dbReference type="SAM" id="MobiDB-lite"/>
    </source>
</evidence>
<protein>
    <submittedName>
        <fullName evidence="4">Drug/metabolite transporter (DMT)-like permease</fullName>
    </submittedName>
</protein>
<evidence type="ECO:0000256" key="2">
    <source>
        <dbReference type="SAM" id="Phobius"/>
    </source>
</evidence>
<keyword evidence="2" id="KW-1133">Transmembrane helix</keyword>
<evidence type="ECO:0000313" key="4">
    <source>
        <dbReference type="EMBL" id="NIJ57066.1"/>
    </source>
</evidence>
<keyword evidence="2" id="KW-0472">Membrane</keyword>
<name>A0ABX0V1W8_9HYPH</name>
<evidence type="ECO:0000259" key="3">
    <source>
        <dbReference type="Pfam" id="PF00892"/>
    </source>
</evidence>
<gene>
    <name evidence="4" type="ORF">FHS82_000892</name>
</gene>
<dbReference type="EMBL" id="JAASQI010000002">
    <property type="protein sequence ID" value="NIJ57066.1"/>
    <property type="molecule type" value="Genomic_DNA"/>
</dbReference>
<dbReference type="PANTHER" id="PTHR22911:SF103">
    <property type="entry name" value="BLR2811 PROTEIN"/>
    <property type="match status" value="1"/>
</dbReference>
<feature type="transmembrane region" description="Helical" evidence="2">
    <location>
        <begin position="31"/>
        <end position="53"/>
    </location>
</feature>